<evidence type="ECO:0000313" key="5">
    <source>
        <dbReference type="Proteomes" id="UP000434957"/>
    </source>
</evidence>
<feature type="region of interest" description="Disordered" evidence="1">
    <location>
        <begin position="506"/>
        <end position="567"/>
    </location>
</feature>
<feature type="region of interest" description="Disordered" evidence="1">
    <location>
        <begin position="81"/>
        <end position="157"/>
    </location>
</feature>
<dbReference type="Proteomes" id="UP000434957">
    <property type="component" value="Unassembled WGS sequence"/>
</dbReference>
<organism evidence="2 4">
    <name type="scientific">Phytophthora rubi</name>
    <dbReference type="NCBI Taxonomy" id="129364"/>
    <lineage>
        <taxon>Eukaryota</taxon>
        <taxon>Sar</taxon>
        <taxon>Stramenopiles</taxon>
        <taxon>Oomycota</taxon>
        <taxon>Peronosporomycetes</taxon>
        <taxon>Peronosporales</taxon>
        <taxon>Peronosporaceae</taxon>
        <taxon>Phytophthora</taxon>
    </lineage>
</organism>
<dbReference type="EMBL" id="QXFV01001994">
    <property type="protein sequence ID" value="KAE8994620.1"/>
    <property type="molecule type" value="Genomic_DNA"/>
</dbReference>
<evidence type="ECO:0000256" key="1">
    <source>
        <dbReference type="SAM" id="MobiDB-lite"/>
    </source>
</evidence>
<comment type="caution">
    <text evidence="2">The sequence shown here is derived from an EMBL/GenBank/DDBJ whole genome shotgun (WGS) entry which is preliminary data.</text>
</comment>
<keyword evidence="5" id="KW-1185">Reference proteome</keyword>
<feature type="compositionally biased region" description="Low complexity" evidence="1">
    <location>
        <begin position="120"/>
        <end position="130"/>
    </location>
</feature>
<gene>
    <name evidence="2" type="ORF">PR001_g20349</name>
    <name evidence="3" type="ORF">PR003_g20984</name>
</gene>
<dbReference type="Proteomes" id="UP000429607">
    <property type="component" value="Unassembled WGS sequence"/>
</dbReference>
<feature type="region of interest" description="Disordered" evidence="1">
    <location>
        <begin position="584"/>
        <end position="606"/>
    </location>
</feature>
<protein>
    <submittedName>
        <fullName evidence="2">Uncharacterized protein</fullName>
    </submittedName>
</protein>
<feature type="compositionally biased region" description="Polar residues" evidence="1">
    <location>
        <begin position="507"/>
        <end position="524"/>
    </location>
</feature>
<evidence type="ECO:0000313" key="2">
    <source>
        <dbReference type="EMBL" id="KAE8994620.1"/>
    </source>
</evidence>
<feature type="compositionally biased region" description="Polar residues" evidence="1">
    <location>
        <begin position="542"/>
        <end position="551"/>
    </location>
</feature>
<feature type="compositionally biased region" description="Low complexity" evidence="1">
    <location>
        <begin position="350"/>
        <end position="362"/>
    </location>
</feature>
<evidence type="ECO:0000313" key="3">
    <source>
        <dbReference type="EMBL" id="KAE9307496.1"/>
    </source>
</evidence>
<evidence type="ECO:0000313" key="4">
    <source>
        <dbReference type="Proteomes" id="UP000429607"/>
    </source>
</evidence>
<name>A0A6A3JI84_9STRA</name>
<dbReference type="EMBL" id="QXFT01001922">
    <property type="protein sequence ID" value="KAE9307496.1"/>
    <property type="molecule type" value="Genomic_DNA"/>
</dbReference>
<feature type="compositionally biased region" description="Basic and acidic residues" evidence="1">
    <location>
        <begin position="81"/>
        <end position="96"/>
    </location>
</feature>
<proteinExistence type="predicted"/>
<accession>A0A6A3JI84</accession>
<dbReference type="AlphaFoldDB" id="A0A6A3JI84"/>
<feature type="compositionally biased region" description="Polar residues" evidence="1">
    <location>
        <begin position="288"/>
        <end position="299"/>
    </location>
</feature>
<feature type="compositionally biased region" description="Polar residues" evidence="1">
    <location>
        <begin position="592"/>
        <end position="606"/>
    </location>
</feature>
<sequence>MDIVAVNRWLLQSAAVDEEESEAVAINCVEFLLSETNAYYQQRCLAREAVRVVSTRLRDNLLDTVFTAALDAEQALDKHRFEAESRPEAELKDRHAVRSVPSKSPEKSAHTLNVLMGKTSSSSASRVGSSPEKLRSRASGLPSRRRRNVDKGETEKPAVAYSPPVQTIEREFQDDEKPEIKEWREKCLKSLETATKKTPLSKWVTIARAFAVPDSRVSMEVGVIAAPPANIIAALAATPVRMKTNVDSFSSILDPKAEVEGPIAVEETNEIATTRGTSRRPSGALESTARSLQPMSTAIHSIAENPQRQSKRRSQSASVEPTMQQQRKTTLLTDSLSRRKLTRKPSSSESLYGNNSNNGWSSSRSLWRYEQEPGSATSRTFVADGTEFNATTLPATMSVASGVVLMQGDAVIEGPEWIENATTMSRKRFDLQQRLATDALLNAPSEHELHSPPSSTLGSPLQFGHYPTSPLSELHFRDYKEVPPEPIPIPQLSPISASTLAIPRTHLTPSLSTPSLRVRTSISSGKAGGSGHLKVRDESGENYRNMSASCSGSGGDRTSQEKLKSRPSTALRALACPPRLVAGRTRAASAAPGNSRSLSQAATSMKSTGTTSAKYLREFPKPRPGVIRVVNDQAVGLISGGDDRQRTAWMS</sequence>
<feature type="compositionally biased region" description="Polar residues" evidence="1">
    <location>
        <begin position="270"/>
        <end position="280"/>
    </location>
</feature>
<feature type="compositionally biased region" description="Polar residues" evidence="1">
    <location>
        <begin position="317"/>
        <end position="335"/>
    </location>
</feature>
<reference evidence="2 4" key="1">
    <citation type="submission" date="2018-09" db="EMBL/GenBank/DDBJ databases">
        <title>Genomic investigation of the strawberry pathogen Phytophthora fragariae indicates pathogenicity is determined by transcriptional variation in three key races.</title>
        <authorList>
            <person name="Adams T.M."/>
            <person name="Armitage A.D."/>
            <person name="Sobczyk M.K."/>
            <person name="Bates H.J."/>
            <person name="Dunwell J.M."/>
            <person name="Nellist C.F."/>
            <person name="Harrison R.J."/>
        </authorList>
    </citation>
    <scope>NUCLEOTIDE SEQUENCE [LARGE SCALE GENOMIC DNA]</scope>
    <source>
        <strain evidence="2 4">SCRP249</strain>
        <strain evidence="3 5">SCRP333</strain>
    </source>
</reference>
<feature type="region of interest" description="Disordered" evidence="1">
    <location>
        <begin position="266"/>
        <end position="362"/>
    </location>
</feature>